<dbReference type="EMBL" id="JACWUN010000003">
    <property type="protein sequence ID" value="MBD1399750.1"/>
    <property type="molecule type" value="Genomic_DNA"/>
</dbReference>
<name>A0A8J6UHS0_9BACT</name>
<evidence type="ECO:0000313" key="3">
    <source>
        <dbReference type="Proteomes" id="UP000632828"/>
    </source>
</evidence>
<evidence type="ECO:0000259" key="1">
    <source>
        <dbReference type="SMART" id="SM00460"/>
    </source>
</evidence>
<dbReference type="Proteomes" id="UP000632828">
    <property type="component" value="Unassembled WGS sequence"/>
</dbReference>
<dbReference type="RefSeq" id="WP_191154023.1">
    <property type="nucleotide sequence ID" value="NZ_JACWUN010000003.1"/>
</dbReference>
<dbReference type="SMART" id="SM00460">
    <property type="entry name" value="TGc"/>
    <property type="match status" value="1"/>
</dbReference>
<dbReference type="SUPFAM" id="SSF54001">
    <property type="entry name" value="Cysteine proteinases"/>
    <property type="match status" value="1"/>
</dbReference>
<dbReference type="InterPro" id="IPR002931">
    <property type="entry name" value="Transglutaminase-like"/>
</dbReference>
<dbReference type="Pfam" id="PF01841">
    <property type="entry name" value="Transglut_core"/>
    <property type="match status" value="1"/>
</dbReference>
<keyword evidence="3" id="KW-1185">Reference proteome</keyword>
<dbReference type="PANTHER" id="PTHR33490">
    <property type="entry name" value="BLR5614 PROTEIN-RELATED"/>
    <property type="match status" value="1"/>
</dbReference>
<proteinExistence type="predicted"/>
<gene>
    <name evidence="2" type="ORF">ICT70_03610</name>
</gene>
<dbReference type="Gene3D" id="3.10.620.30">
    <property type="match status" value="1"/>
</dbReference>
<dbReference type="AlphaFoldDB" id="A0A8J6UHS0"/>
<feature type="domain" description="Transglutaminase-like" evidence="1">
    <location>
        <begin position="177"/>
        <end position="247"/>
    </location>
</feature>
<protein>
    <submittedName>
        <fullName evidence="2">Transglutaminase family protein</fullName>
    </submittedName>
</protein>
<organism evidence="2 3">
    <name type="scientific">Pelovirga terrestris</name>
    <dbReference type="NCBI Taxonomy" id="2771352"/>
    <lineage>
        <taxon>Bacteria</taxon>
        <taxon>Pseudomonadati</taxon>
        <taxon>Thermodesulfobacteriota</taxon>
        <taxon>Desulfuromonadia</taxon>
        <taxon>Geobacterales</taxon>
        <taxon>Geobacteraceae</taxon>
        <taxon>Pelovirga</taxon>
    </lineage>
</organism>
<dbReference type="InterPro" id="IPR038765">
    <property type="entry name" value="Papain-like_cys_pep_sf"/>
</dbReference>
<dbReference type="PANTHER" id="PTHR33490:SF7">
    <property type="entry name" value="BLR2979 PROTEIN"/>
    <property type="match status" value="1"/>
</dbReference>
<comment type="caution">
    <text evidence="2">The sequence shown here is derived from an EMBL/GenBank/DDBJ whole genome shotgun (WGS) entry which is preliminary data.</text>
</comment>
<reference evidence="2" key="1">
    <citation type="submission" date="2020-09" db="EMBL/GenBank/DDBJ databases">
        <title>Pelobacter alkaliphilus sp. nov., a novel anaerobic arsenate-reducing bacterium from terrestrial mud volcano.</title>
        <authorList>
            <person name="Khomyakova M.A."/>
            <person name="Merkel A.Y."/>
            <person name="Slobodkin A.I."/>
        </authorList>
    </citation>
    <scope>NUCLEOTIDE SEQUENCE</scope>
    <source>
        <strain evidence="2">M08fum</strain>
    </source>
</reference>
<evidence type="ECO:0000313" key="2">
    <source>
        <dbReference type="EMBL" id="MBD1399750.1"/>
    </source>
</evidence>
<accession>A0A8J6UHS0</accession>
<sequence length="307" mass="34933">MKYRIRHVTRYHYSEAVNLCRNETCLLVRQTEHQRCHNSVLQISPEATDIHERNDFFGNRRTHFAIQQPHEMLTVTAVSDVEVFPRVYLQKPEQSHPWEMVVEMLRTQRTPDIVAVMPYRYPSPLIPLLPSLADYARVSMTPGRPLLAATMDLMQRVYRDFSYDPTSTTIATPLAEVIEKRRGVCQDFAHVAIGCLRSLGLAARYVSGYIETLPPPGQERLIGADASHAWFAVYLPGHGWLDFDPTNNHQPLEQHITVAWGRDFSDVSPLKGIALGGGKHQVVVSVDVARQPDQPLLMHQQQQRQGP</sequence>
<dbReference type="InterPro" id="IPR013589">
    <property type="entry name" value="Bac_transglu_N"/>
</dbReference>
<dbReference type="Pfam" id="PF08379">
    <property type="entry name" value="Bact_transglu_N"/>
    <property type="match status" value="1"/>
</dbReference>